<protein>
    <submittedName>
        <fullName evidence="1">Uncharacterized protein</fullName>
    </submittedName>
</protein>
<sequence>MHTIVETGDDQLKGVQPCLGQSGLHVDGEPLHFGGGELVTEQRRNANRAHTVVGRQRGEKRVQQRLAVCTLRAKADRIVDGNNED</sequence>
<proteinExistence type="predicted"/>
<name>A0A482XAV8_LAOST</name>
<accession>A0A482XAV8</accession>
<keyword evidence="2" id="KW-1185">Reference proteome</keyword>
<dbReference type="AlphaFoldDB" id="A0A482XAV8"/>
<reference evidence="1 2" key="1">
    <citation type="journal article" date="2017" name="Gigascience">
        <title>Genome sequence of the small brown planthopper, Laodelphax striatellus.</title>
        <authorList>
            <person name="Zhu J."/>
            <person name="Jiang F."/>
            <person name="Wang X."/>
            <person name="Yang P."/>
            <person name="Bao Y."/>
            <person name="Zhao W."/>
            <person name="Wang W."/>
            <person name="Lu H."/>
            <person name="Wang Q."/>
            <person name="Cui N."/>
            <person name="Li J."/>
            <person name="Chen X."/>
            <person name="Luo L."/>
            <person name="Yu J."/>
            <person name="Kang L."/>
            <person name="Cui F."/>
        </authorList>
    </citation>
    <scope>NUCLEOTIDE SEQUENCE [LARGE SCALE GENOMIC DNA]</scope>
    <source>
        <strain evidence="1">Lst14</strain>
    </source>
</reference>
<comment type="caution">
    <text evidence="1">The sequence shown here is derived from an EMBL/GenBank/DDBJ whole genome shotgun (WGS) entry which is preliminary data.</text>
</comment>
<evidence type="ECO:0000313" key="1">
    <source>
        <dbReference type="EMBL" id="RZF42792.1"/>
    </source>
</evidence>
<evidence type="ECO:0000313" key="2">
    <source>
        <dbReference type="Proteomes" id="UP000291343"/>
    </source>
</evidence>
<dbReference type="EMBL" id="QKKF02014147">
    <property type="protein sequence ID" value="RZF42792.1"/>
    <property type="molecule type" value="Genomic_DNA"/>
</dbReference>
<gene>
    <name evidence="1" type="ORF">LSTR_LSTR016488</name>
</gene>
<organism evidence="1 2">
    <name type="scientific">Laodelphax striatellus</name>
    <name type="common">Small brown planthopper</name>
    <name type="synonym">Delphax striatella</name>
    <dbReference type="NCBI Taxonomy" id="195883"/>
    <lineage>
        <taxon>Eukaryota</taxon>
        <taxon>Metazoa</taxon>
        <taxon>Ecdysozoa</taxon>
        <taxon>Arthropoda</taxon>
        <taxon>Hexapoda</taxon>
        <taxon>Insecta</taxon>
        <taxon>Pterygota</taxon>
        <taxon>Neoptera</taxon>
        <taxon>Paraneoptera</taxon>
        <taxon>Hemiptera</taxon>
        <taxon>Auchenorrhyncha</taxon>
        <taxon>Fulgoroidea</taxon>
        <taxon>Delphacidae</taxon>
        <taxon>Criomorphinae</taxon>
        <taxon>Laodelphax</taxon>
    </lineage>
</organism>
<dbReference type="InParanoid" id="A0A482XAV8"/>
<dbReference type="Proteomes" id="UP000291343">
    <property type="component" value="Unassembled WGS sequence"/>
</dbReference>